<feature type="domain" description="ABC transmembrane type-1" evidence="8">
    <location>
        <begin position="72"/>
        <end position="261"/>
    </location>
</feature>
<gene>
    <name evidence="9" type="ordered locus">TREPR_1334</name>
</gene>
<evidence type="ECO:0000256" key="4">
    <source>
        <dbReference type="ARBA" id="ARBA00022692"/>
    </source>
</evidence>
<dbReference type="RefSeq" id="WP_015708751.1">
    <property type="nucleotide sequence ID" value="NC_015578.1"/>
</dbReference>
<dbReference type="PANTHER" id="PTHR43386:SF25">
    <property type="entry name" value="PEPTIDE ABC TRANSPORTER PERMEASE PROTEIN"/>
    <property type="match status" value="1"/>
</dbReference>
<feature type="transmembrane region" description="Helical" evidence="7">
    <location>
        <begin position="74"/>
        <end position="99"/>
    </location>
</feature>
<dbReference type="GO" id="GO:0055085">
    <property type="term" value="P:transmembrane transport"/>
    <property type="evidence" value="ECO:0007669"/>
    <property type="project" value="InterPro"/>
</dbReference>
<dbReference type="AlphaFoldDB" id="F5YQV2"/>
<feature type="transmembrane region" description="Helical" evidence="7">
    <location>
        <begin position="193"/>
        <end position="216"/>
    </location>
</feature>
<dbReference type="InterPro" id="IPR050366">
    <property type="entry name" value="BP-dependent_transpt_permease"/>
</dbReference>
<dbReference type="Gene3D" id="1.10.3720.10">
    <property type="entry name" value="MetI-like"/>
    <property type="match status" value="1"/>
</dbReference>
<dbReference type="GO" id="GO:0005886">
    <property type="term" value="C:plasma membrane"/>
    <property type="evidence" value="ECO:0007669"/>
    <property type="project" value="UniProtKB-SubCell"/>
</dbReference>
<protein>
    <submittedName>
        <fullName evidence="9">ABC transporter, permease protein</fullName>
    </submittedName>
</protein>
<evidence type="ECO:0000313" key="10">
    <source>
        <dbReference type="Proteomes" id="UP000009223"/>
    </source>
</evidence>
<evidence type="ECO:0000256" key="1">
    <source>
        <dbReference type="ARBA" id="ARBA00004651"/>
    </source>
</evidence>
<dbReference type="eggNOG" id="COG1173">
    <property type="taxonomic scope" value="Bacteria"/>
</dbReference>
<organism evidence="9 10">
    <name type="scientific">Treponema primitia (strain ATCC BAA-887 / DSM 12427 / ZAS-2)</name>
    <dbReference type="NCBI Taxonomy" id="545694"/>
    <lineage>
        <taxon>Bacteria</taxon>
        <taxon>Pseudomonadati</taxon>
        <taxon>Spirochaetota</taxon>
        <taxon>Spirochaetia</taxon>
        <taxon>Spirochaetales</taxon>
        <taxon>Treponemataceae</taxon>
        <taxon>Treponema</taxon>
    </lineage>
</organism>
<reference evidence="10" key="1">
    <citation type="submission" date="2009-12" db="EMBL/GenBank/DDBJ databases">
        <title>Complete sequence of Treponema primitia strain ZAS-2.</title>
        <authorList>
            <person name="Tetu S.G."/>
            <person name="Matson E."/>
            <person name="Ren Q."/>
            <person name="Seshadri R."/>
            <person name="Elbourne L."/>
            <person name="Hassan K.A."/>
            <person name="Durkin A."/>
            <person name="Radune D."/>
            <person name="Mohamoud Y."/>
            <person name="Shay R."/>
            <person name="Jin S."/>
            <person name="Zhang X."/>
            <person name="Lucey K."/>
            <person name="Ballor N.R."/>
            <person name="Ottesen E."/>
            <person name="Rosenthal R."/>
            <person name="Allen A."/>
            <person name="Leadbetter J.R."/>
            <person name="Paulsen I.T."/>
        </authorList>
    </citation>
    <scope>NUCLEOTIDE SEQUENCE [LARGE SCALE GENOMIC DNA]</scope>
    <source>
        <strain evidence="10">ATCC BAA-887 / DSM 12427 / ZAS-2</strain>
    </source>
</reference>
<dbReference type="EMBL" id="CP001843">
    <property type="protein sequence ID" value="AEF86228.1"/>
    <property type="molecule type" value="Genomic_DNA"/>
</dbReference>
<dbReference type="STRING" id="545694.TREPR_1334"/>
<dbReference type="OrthoDB" id="9783218at2"/>
<dbReference type="InterPro" id="IPR035906">
    <property type="entry name" value="MetI-like_sf"/>
</dbReference>
<evidence type="ECO:0000256" key="2">
    <source>
        <dbReference type="ARBA" id="ARBA00022448"/>
    </source>
</evidence>
<dbReference type="Pfam" id="PF00528">
    <property type="entry name" value="BPD_transp_1"/>
    <property type="match status" value="1"/>
</dbReference>
<comment type="subcellular location">
    <subcellularLocation>
        <location evidence="1 7">Cell membrane</location>
        <topology evidence="1 7">Multi-pass membrane protein</topology>
    </subcellularLocation>
</comment>
<dbReference type="PROSITE" id="PS50928">
    <property type="entry name" value="ABC_TM1"/>
    <property type="match status" value="1"/>
</dbReference>
<keyword evidence="3" id="KW-1003">Cell membrane</keyword>
<keyword evidence="6 7" id="KW-0472">Membrane</keyword>
<dbReference type="Proteomes" id="UP000009223">
    <property type="component" value="Chromosome"/>
</dbReference>
<keyword evidence="4 7" id="KW-0812">Transmembrane</keyword>
<dbReference type="PANTHER" id="PTHR43386">
    <property type="entry name" value="OLIGOPEPTIDE TRANSPORT SYSTEM PERMEASE PROTEIN APPC"/>
    <property type="match status" value="1"/>
</dbReference>
<keyword evidence="2 7" id="KW-0813">Transport</keyword>
<evidence type="ECO:0000256" key="6">
    <source>
        <dbReference type="ARBA" id="ARBA00023136"/>
    </source>
</evidence>
<dbReference type="CDD" id="cd06261">
    <property type="entry name" value="TM_PBP2"/>
    <property type="match status" value="1"/>
</dbReference>
<proteinExistence type="inferred from homology"/>
<keyword evidence="5 7" id="KW-1133">Transmembrane helix</keyword>
<evidence type="ECO:0000259" key="8">
    <source>
        <dbReference type="PROSITE" id="PS50928"/>
    </source>
</evidence>
<evidence type="ECO:0000313" key="9">
    <source>
        <dbReference type="EMBL" id="AEF86228.1"/>
    </source>
</evidence>
<reference evidence="9 10" key="2">
    <citation type="journal article" date="2011" name="ISME J.">
        <title>RNA-seq reveals cooperative metabolic interactions between two termite-gut spirochete species in co-culture.</title>
        <authorList>
            <person name="Rosenthal A.Z."/>
            <person name="Matson E.G."/>
            <person name="Eldar A."/>
            <person name="Leadbetter J.R."/>
        </authorList>
    </citation>
    <scope>NUCLEOTIDE SEQUENCE [LARGE SCALE GENOMIC DNA]</scope>
    <source>
        <strain evidence="10">ATCC BAA-887 / DSM 12427 / ZAS-2</strain>
    </source>
</reference>
<name>F5YQV2_TREPZ</name>
<feature type="transmembrane region" description="Helical" evidence="7">
    <location>
        <begin position="12"/>
        <end position="33"/>
    </location>
</feature>
<dbReference type="KEGG" id="tpi:TREPR_1334"/>
<feature type="transmembrane region" description="Helical" evidence="7">
    <location>
        <begin position="236"/>
        <end position="261"/>
    </location>
</feature>
<keyword evidence="10" id="KW-1185">Reference proteome</keyword>
<accession>F5YQV2</accession>
<dbReference type="InterPro" id="IPR000515">
    <property type="entry name" value="MetI-like"/>
</dbReference>
<dbReference type="SUPFAM" id="SSF161098">
    <property type="entry name" value="MetI-like"/>
    <property type="match status" value="1"/>
</dbReference>
<dbReference type="HOGENOM" id="CLU_028518_5_2_12"/>
<evidence type="ECO:0000256" key="3">
    <source>
        <dbReference type="ARBA" id="ARBA00022475"/>
    </source>
</evidence>
<feature type="transmembrane region" description="Helical" evidence="7">
    <location>
        <begin position="111"/>
        <end position="129"/>
    </location>
</feature>
<evidence type="ECO:0000256" key="7">
    <source>
        <dbReference type="RuleBase" id="RU363032"/>
    </source>
</evidence>
<feature type="transmembrane region" description="Helical" evidence="7">
    <location>
        <begin position="135"/>
        <end position="154"/>
    </location>
</feature>
<evidence type="ECO:0000256" key="5">
    <source>
        <dbReference type="ARBA" id="ARBA00022989"/>
    </source>
</evidence>
<comment type="similarity">
    <text evidence="7">Belongs to the binding-protein-dependent transport system permease family.</text>
</comment>
<sequence length="276" mass="29007">MSAKRKKKSPLGLYIAVLLLSLTFITALVSLFWTPYSLDDTSGERLEGPSPAHLFGTDKLGRDLASFVMIGTRIAYMVGLGAILIAGVTGIFTGILAAWLPQWADSAISSILDTLIAFPTLLLAMLIGATQGRSTWTAVISIGIACSAVIARLTRILSKQVMSKWFFISAKTSGTGKLAITFRHILPNIWQVLSVNIAVMFGVSILAEASLSYLGLGVPPPNASLGRLMQGAQSTVLIAPLGAIVPGAVIIAIVIGVNLLADSIRDRYGVAGGISQ</sequence>